<dbReference type="GO" id="GO:0006412">
    <property type="term" value="P:translation"/>
    <property type="evidence" value="ECO:0007669"/>
    <property type="project" value="InterPro"/>
</dbReference>
<keyword evidence="3" id="KW-0687">Ribonucleoprotein</keyword>
<reference evidence="4" key="2">
    <citation type="submission" date="2021-10" db="EMBL/GenBank/DDBJ databases">
        <title>Phylogenomics reveals ancestral predisposition of the termite-cultivated fungus Termitomyces towards a domesticated lifestyle.</title>
        <authorList>
            <person name="Auxier B."/>
            <person name="Grum-Grzhimaylo A."/>
            <person name="Cardenas M.E."/>
            <person name="Lodge J.D."/>
            <person name="Laessoe T."/>
            <person name="Pedersen O."/>
            <person name="Smith M.E."/>
            <person name="Kuyper T.W."/>
            <person name="Franco-Molano E.A."/>
            <person name="Baroni T.J."/>
            <person name="Aanen D.K."/>
        </authorList>
    </citation>
    <scope>NUCLEOTIDE SEQUENCE</scope>
    <source>
        <strain evidence="4">AP01</strain>
        <tissue evidence="4">Mycelium</tissue>
    </source>
</reference>
<dbReference type="EMBL" id="JABCKV010000081">
    <property type="protein sequence ID" value="KAG5644161.1"/>
    <property type="molecule type" value="Genomic_DNA"/>
</dbReference>
<keyword evidence="5" id="KW-1185">Reference proteome</keyword>
<dbReference type="GO" id="GO:0005840">
    <property type="term" value="C:ribosome"/>
    <property type="evidence" value="ECO:0007669"/>
    <property type="project" value="UniProtKB-KW"/>
</dbReference>
<name>A0A9P7KDT1_9AGAR</name>
<dbReference type="GO" id="GO:0003735">
    <property type="term" value="F:structural constituent of ribosome"/>
    <property type="evidence" value="ECO:0007669"/>
    <property type="project" value="InterPro"/>
</dbReference>
<dbReference type="InterPro" id="IPR005290">
    <property type="entry name" value="Ribosomal_uS15_bac-type"/>
</dbReference>
<dbReference type="GO" id="GO:0005737">
    <property type="term" value="C:cytoplasm"/>
    <property type="evidence" value="ECO:0007669"/>
    <property type="project" value="UniProtKB-ARBA"/>
</dbReference>
<dbReference type="PANTHER" id="PTHR23321:SF26">
    <property type="entry name" value="SMALL RIBOSOMAL SUBUNIT PROTEIN US15M"/>
    <property type="match status" value="1"/>
</dbReference>
<evidence type="ECO:0000256" key="3">
    <source>
        <dbReference type="ARBA" id="ARBA00023274"/>
    </source>
</evidence>
<evidence type="ECO:0000313" key="4">
    <source>
        <dbReference type="EMBL" id="KAG5644161.1"/>
    </source>
</evidence>
<dbReference type="HAMAP" id="MF_01343_B">
    <property type="entry name" value="Ribosomal_uS15_B"/>
    <property type="match status" value="1"/>
</dbReference>
<dbReference type="SMART" id="SM01387">
    <property type="entry name" value="Ribosomal_S15"/>
    <property type="match status" value="1"/>
</dbReference>
<dbReference type="OrthoDB" id="441444at2759"/>
<reference evidence="4" key="1">
    <citation type="submission" date="2020-07" db="EMBL/GenBank/DDBJ databases">
        <authorList>
            <person name="Nieuwenhuis M."/>
            <person name="Van De Peppel L.J.J."/>
        </authorList>
    </citation>
    <scope>NUCLEOTIDE SEQUENCE</scope>
    <source>
        <strain evidence="4">AP01</strain>
        <tissue evidence="4">Mycelium</tissue>
    </source>
</reference>
<dbReference type="NCBIfam" id="TIGR00952">
    <property type="entry name" value="S15_bact"/>
    <property type="match status" value="1"/>
</dbReference>
<dbReference type="InterPro" id="IPR009068">
    <property type="entry name" value="uS15_NS1_RNA-bd_sf"/>
</dbReference>
<comment type="similarity">
    <text evidence="1">Belongs to the universal ribosomal protein uS15 family.</text>
</comment>
<dbReference type="AlphaFoldDB" id="A0A9P7KDT1"/>
<accession>A0A9P7KDT1</accession>
<dbReference type="Pfam" id="PF00312">
    <property type="entry name" value="Ribosomal_S15"/>
    <property type="match status" value="1"/>
</dbReference>
<keyword evidence="2" id="KW-0689">Ribosomal protein</keyword>
<sequence length="312" mass="35119">MIPTIRTVSTRMFRTCWATAPRTIASSSALCSSSLHTSAVLHAQVSRQNVARGVKKLNNVRKEERWKKAQASRPSVVLGIRPGEEAKWENCRLKQVLVDMEELVSSTELVPSKHGVGTVYLPKQVSFGVGEEEKKLLFEDLPLLSATRGKPDFEKPKPLPEIEFVNVFDANAPRPTVKDAERDAQTLVDNLSSERQKANAFAKLIDLRNANAAGIAYENRRRIIEAFSLPTNPFDPGRSEVQAALLTYKIRNLWTHLTTYKRDLGNRRGLRKLVHQRAKVLKYLKGVDQNRYEAILQQLALEPESVEGELVV</sequence>
<protein>
    <recommendedName>
        <fullName evidence="6">Ribosomal protein S15</fullName>
    </recommendedName>
</protein>
<evidence type="ECO:0000256" key="1">
    <source>
        <dbReference type="ARBA" id="ARBA00008434"/>
    </source>
</evidence>
<dbReference type="SUPFAM" id="SSF47060">
    <property type="entry name" value="S15/NS1 RNA-binding domain"/>
    <property type="match status" value="1"/>
</dbReference>
<evidence type="ECO:0000256" key="2">
    <source>
        <dbReference type="ARBA" id="ARBA00022980"/>
    </source>
</evidence>
<gene>
    <name evidence="4" type="ORF">DXG03_009056</name>
</gene>
<dbReference type="Proteomes" id="UP000775547">
    <property type="component" value="Unassembled WGS sequence"/>
</dbReference>
<comment type="caution">
    <text evidence="4">The sequence shown here is derived from an EMBL/GenBank/DDBJ whole genome shotgun (WGS) entry which is preliminary data.</text>
</comment>
<evidence type="ECO:0000313" key="5">
    <source>
        <dbReference type="Proteomes" id="UP000775547"/>
    </source>
</evidence>
<organism evidence="4 5">
    <name type="scientific">Asterophora parasitica</name>
    <dbReference type="NCBI Taxonomy" id="117018"/>
    <lineage>
        <taxon>Eukaryota</taxon>
        <taxon>Fungi</taxon>
        <taxon>Dikarya</taxon>
        <taxon>Basidiomycota</taxon>
        <taxon>Agaricomycotina</taxon>
        <taxon>Agaricomycetes</taxon>
        <taxon>Agaricomycetidae</taxon>
        <taxon>Agaricales</taxon>
        <taxon>Tricholomatineae</taxon>
        <taxon>Lyophyllaceae</taxon>
        <taxon>Asterophora</taxon>
    </lineage>
</organism>
<dbReference type="PANTHER" id="PTHR23321">
    <property type="entry name" value="RIBOSOMAL PROTEIN S15, BACTERIAL AND ORGANELLAR"/>
    <property type="match status" value="1"/>
</dbReference>
<dbReference type="CDD" id="cd00677">
    <property type="entry name" value="S15_NS1_EPRS_RNA-bind"/>
    <property type="match status" value="1"/>
</dbReference>
<evidence type="ECO:0008006" key="6">
    <source>
        <dbReference type="Google" id="ProtNLM"/>
    </source>
</evidence>
<dbReference type="Gene3D" id="1.10.287.10">
    <property type="entry name" value="S15/NS1, RNA-binding"/>
    <property type="match status" value="1"/>
</dbReference>
<dbReference type="InterPro" id="IPR000589">
    <property type="entry name" value="Ribosomal_uS15"/>
</dbReference>
<dbReference type="GO" id="GO:1990904">
    <property type="term" value="C:ribonucleoprotein complex"/>
    <property type="evidence" value="ECO:0007669"/>
    <property type="project" value="UniProtKB-KW"/>
</dbReference>
<dbReference type="PROSITE" id="PS00362">
    <property type="entry name" value="RIBOSOMAL_S15"/>
    <property type="match status" value="1"/>
</dbReference>
<proteinExistence type="inferred from homology"/>